<dbReference type="Pfam" id="PF12900">
    <property type="entry name" value="Pyridox_ox_2"/>
    <property type="match status" value="1"/>
</dbReference>
<keyword evidence="3" id="KW-1185">Reference proteome</keyword>
<dbReference type="Gene3D" id="2.30.110.10">
    <property type="entry name" value="Electron Transport, Fmn-binding Protein, Chain A"/>
    <property type="match status" value="1"/>
</dbReference>
<reference evidence="2 3" key="1">
    <citation type="submission" date="2020-08" db="EMBL/GenBank/DDBJ databases">
        <title>Sequencing the genomes of 1000 actinobacteria strains.</title>
        <authorList>
            <person name="Klenk H.-P."/>
        </authorList>
    </citation>
    <scope>NUCLEOTIDE SEQUENCE [LARGE SCALE GENOMIC DNA]</scope>
    <source>
        <strain evidence="2 3">DSM 23974</strain>
    </source>
</reference>
<organism evidence="2 3">
    <name type="scientific">Micrococcus cohnii</name>
    <dbReference type="NCBI Taxonomy" id="993416"/>
    <lineage>
        <taxon>Bacteria</taxon>
        <taxon>Bacillati</taxon>
        <taxon>Actinomycetota</taxon>
        <taxon>Actinomycetes</taxon>
        <taxon>Micrococcales</taxon>
        <taxon>Micrococcaceae</taxon>
        <taxon>Micrococcus</taxon>
    </lineage>
</organism>
<dbReference type="RefSeq" id="WP_425488376.1">
    <property type="nucleotide sequence ID" value="NZ_JACHNA010000001.1"/>
</dbReference>
<dbReference type="InterPro" id="IPR024747">
    <property type="entry name" value="Pyridox_Oxase-rel"/>
</dbReference>
<evidence type="ECO:0000313" key="3">
    <source>
        <dbReference type="Proteomes" id="UP000540191"/>
    </source>
</evidence>
<feature type="region of interest" description="Disordered" evidence="1">
    <location>
        <begin position="1"/>
        <end position="40"/>
    </location>
</feature>
<evidence type="ECO:0000256" key="1">
    <source>
        <dbReference type="SAM" id="MobiDB-lite"/>
    </source>
</evidence>
<dbReference type="SUPFAM" id="SSF50475">
    <property type="entry name" value="FMN-binding split barrel"/>
    <property type="match status" value="1"/>
</dbReference>
<proteinExistence type="predicted"/>
<dbReference type="Proteomes" id="UP000540191">
    <property type="component" value="Unassembled WGS sequence"/>
</dbReference>
<accession>A0A7W7DX43</accession>
<evidence type="ECO:0000313" key="2">
    <source>
        <dbReference type="EMBL" id="MBB4734538.1"/>
    </source>
</evidence>
<sequence>MTDSPTTRAPGMMRSAAPSGATVPSAATTPSGPSMFPHPDGEAALVLDEDQCWRLLEHTHHARLGLAVGGQPDIVPVNIAAHEGALYFRTAPGSKLAGLTVNPAVVVQADGILSDQAWSVIARGTARRLESSDEIAEAESLGIAPWVPSVKDFYVRVEVEQVSGRHFLFGSHPERDEEQTPPAQP</sequence>
<dbReference type="AlphaFoldDB" id="A0A7W7DX43"/>
<protein>
    <recommendedName>
        <fullName evidence="4">Pyridoxamine 5'-phosphate oxidase family protein</fullName>
    </recommendedName>
</protein>
<name>A0A7W7DX43_9MICC</name>
<evidence type="ECO:0008006" key="4">
    <source>
        <dbReference type="Google" id="ProtNLM"/>
    </source>
</evidence>
<comment type="caution">
    <text evidence="2">The sequence shown here is derived from an EMBL/GenBank/DDBJ whole genome shotgun (WGS) entry which is preliminary data.</text>
</comment>
<dbReference type="EMBL" id="JACHNA010000001">
    <property type="protein sequence ID" value="MBB4734538.1"/>
    <property type="molecule type" value="Genomic_DNA"/>
</dbReference>
<dbReference type="InterPro" id="IPR012349">
    <property type="entry name" value="Split_barrel_FMN-bd"/>
</dbReference>
<gene>
    <name evidence="2" type="ORF">HDA30_000046</name>
</gene>